<sequence length="68" mass="7940">MIALFTALISSKVVLFRKLYVNTCCLFKRWVCIRSASLILFLNKKYTPKNDILNKQKQPVNVKTLILH</sequence>
<proteinExistence type="predicted"/>
<name>A0A2D1U4K1_9SPHI</name>
<dbReference type="KEGG" id="pgs:CPT03_08565"/>
<evidence type="ECO:0000313" key="2">
    <source>
        <dbReference type="Proteomes" id="UP000223749"/>
    </source>
</evidence>
<dbReference type="EMBL" id="CP024091">
    <property type="protein sequence ID" value="ATP56522.1"/>
    <property type="molecule type" value="Genomic_DNA"/>
</dbReference>
<accession>A0A2D1U4K1</accession>
<evidence type="ECO:0000313" key="1">
    <source>
        <dbReference type="EMBL" id="ATP56522.1"/>
    </source>
</evidence>
<organism evidence="1 2">
    <name type="scientific">Pedobacter ginsengisoli</name>
    <dbReference type="NCBI Taxonomy" id="363852"/>
    <lineage>
        <taxon>Bacteria</taxon>
        <taxon>Pseudomonadati</taxon>
        <taxon>Bacteroidota</taxon>
        <taxon>Sphingobacteriia</taxon>
        <taxon>Sphingobacteriales</taxon>
        <taxon>Sphingobacteriaceae</taxon>
        <taxon>Pedobacter</taxon>
    </lineage>
</organism>
<reference evidence="1 2" key="1">
    <citation type="submission" date="2017-10" db="EMBL/GenBank/DDBJ databases">
        <title>Whole genome of Pedobacter ginsengisoli T01R-27 isolated from tomato rhizosphere.</title>
        <authorList>
            <person name="Weon H.-Y."/>
            <person name="Lee S.A."/>
            <person name="Sang M.K."/>
            <person name="Song J."/>
        </authorList>
    </citation>
    <scope>NUCLEOTIDE SEQUENCE [LARGE SCALE GENOMIC DNA]</scope>
    <source>
        <strain evidence="1 2">T01R-27</strain>
    </source>
</reference>
<keyword evidence="2" id="KW-1185">Reference proteome</keyword>
<dbReference type="Proteomes" id="UP000223749">
    <property type="component" value="Chromosome"/>
</dbReference>
<dbReference type="AlphaFoldDB" id="A0A2D1U4K1"/>
<protein>
    <submittedName>
        <fullName evidence="1">Uncharacterized protein</fullName>
    </submittedName>
</protein>
<gene>
    <name evidence="1" type="ORF">CPT03_08565</name>
</gene>